<dbReference type="OrthoDB" id="1052227at2759"/>
<dbReference type="AlphaFoldDB" id="A0A9Q0KJD6"/>
<dbReference type="PANTHER" id="PTHR36619:SF2">
    <property type="entry name" value="OS04G0208900 PROTEIN"/>
    <property type="match status" value="1"/>
</dbReference>
<dbReference type="Proteomes" id="UP001141806">
    <property type="component" value="Unassembled WGS sequence"/>
</dbReference>
<evidence type="ECO:0000256" key="1">
    <source>
        <dbReference type="SAM" id="Phobius"/>
    </source>
</evidence>
<protein>
    <submittedName>
        <fullName evidence="2">Uncharacterized protein</fullName>
    </submittedName>
</protein>
<keyword evidence="1" id="KW-0472">Membrane</keyword>
<evidence type="ECO:0000313" key="2">
    <source>
        <dbReference type="EMBL" id="KAJ4971304.1"/>
    </source>
</evidence>
<keyword evidence="1" id="KW-1133">Transmembrane helix</keyword>
<accession>A0A9Q0KJD6</accession>
<proteinExistence type="predicted"/>
<keyword evidence="3" id="KW-1185">Reference proteome</keyword>
<name>A0A9Q0KJD6_9MAGN</name>
<comment type="caution">
    <text evidence="2">The sequence shown here is derived from an EMBL/GenBank/DDBJ whole genome shotgun (WGS) entry which is preliminary data.</text>
</comment>
<feature type="transmembrane region" description="Helical" evidence="1">
    <location>
        <begin position="73"/>
        <end position="91"/>
    </location>
</feature>
<sequence>MQPLLPVANHEQFITSTLFHLILVTSPFKTTLVIPSLLQYISSKTLINPPLFLSLDLLHTKTKQTERSSGMSTAYHTSVLLFFLIILLAVLSPPVAFATTPLAQLAAESQNHATLQPKPVHERHVFRGGEIKSCLPKGFRRNSAPSRYANYHIFGSPCASDEHHQNKP</sequence>
<evidence type="ECO:0000313" key="3">
    <source>
        <dbReference type="Proteomes" id="UP001141806"/>
    </source>
</evidence>
<dbReference type="PANTHER" id="PTHR36619">
    <property type="entry name" value="OS04G0208900 PROTEIN"/>
    <property type="match status" value="1"/>
</dbReference>
<gene>
    <name evidence="2" type="ORF">NE237_004403</name>
</gene>
<keyword evidence="1" id="KW-0812">Transmembrane</keyword>
<reference evidence="2" key="1">
    <citation type="journal article" date="2023" name="Plant J.">
        <title>The genome of the king protea, Protea cynaroides.</title>
        <authorList>
            <person name="Chang J."/>
            <person name="Duong T.A."/>
            <person name="Schoeman C."/>
            <person name="Ma X."/>
            <person name="Roodt D."/>
            <person name="Barker N."/>
            <person name="Li Z."/>
            <person name="Van de Peer Y."/>
            <person name="Mizrachi E."/>
        </authorList>
    </citation>
    <scope>NUCLEOTIDE SEQUENCE</scope>
    <source>
        <tissue evidence="2">Young leaves</tissue>
    </source>
</reference>
<organism evidence="2 3">
    <name type="scientific">Protea cynaroides</name>
    <dbReference type="NCBI Taxonomy" id="273540"/>
    <lineage>
        <taxon>Eukaryota</taxon>
        <taxon>Viridiplantae</taxon>
        <taxon>Streptophyta</taxon>
        <taxon>Embryophyta</taxon>
        <taxon>Tracheophyta</taxon>
        <taxon>Spermatophyta</taxon>
        <taxon>Magnoliopsida</taxon>
        <taxon>Proteales</taxon>
        <taxon>Proteaceae</taxon>
        <taxon>Protea</taxon>
    </lineage>
</organism>
<dbReference type="EMBL" id="JAMYWD010000005">
    <property type="protein sequence ID" value="KAJ4971304.1"/>
    <property type="molecule type" value="Genomic_DNA"/>
</dbReference>